<evidence type="ECO:0000313" key="4">
    <source>
        <dbReference type="EMBL" id="KAF2638332.1"/>
    </source>
</evidence>
<keyword evidence="5" id="KW-1185">Reference proteome</keyword>
<protein>
    <recommendedName>
        <fullName evidence="3">RING-type domain-containing protein</fullName>
    </recommendedName>
</protein>
<sequence>MNPIQPPPSPPTAAPSPKTPNPTDQEIETWIQKLSKTYTLNPPPETLLSTPSTKTISAFQTFTTTILHGLEARDPEFTKYIHNDFLDKTYTRVNLPFHDYQAFHRCIAVVSMMPPRRLSHHVMQILIIAEAMQLPDMTFQQRVDWAEDRLDSWYADTLCIESMSEDPDELWVFRYRNGIRDVTAEQVGAGEMEGADSCPVCADEFEYPCPLDTNSGPLQHAVADAERRPRKSLCGHVVCAACFAKWLEASKGYYKCPICRACLVCGVNGCSYHVIHREVAPPVPIMYTMELVLGWHPRRKEILRRVLLDSPYLFLALRECTRERRAWLGFYFRVLRGGVDRTDVVARMLVGERTRLLDGLAYVFQRALLGLHFLDDGHGWEESGGDEED</sequence>
<evidence type="ECO:0000259" key="3">
    <source>
        <dbReference type="PROSITE" id="PS50089"/>
    </source>
</evidence>
<proteinExistence type="predicted"/>
<organism evidence="4 5">
    <name type="scientific">Massarina eburnea CBS 473.64</name>
    <dbReference type="NCBI Taxonomy" id="1395130"/>
    <lineage>
        <taxon>Eukaryota</taxon>
        <taxon>Fungi</taxon>
        <taxon>Dikarya</taxon>
        <taxon>Ascomycota</taxon>
        <taxon>Pezizomycotina</taxon>
        <taxon>Dothideomycetes</taxon>
        <taxon>Pleosporomycetidae</taxon>
        <taxon>Pleosporales</taxon>
        <taxon>Massarineae</taxon>
        <taxon>Massarinaceae</taxon>
        <taxon>Massarina</taxon>
    </lineage>
</organism>
<evidence type="ECO:0000313" key="5">
    <source>
        <dbReference type="Proteomes" id="UP000799753"/>
    </source>
</evidence>
<evidence type="ECO:0000256" key="1">
    <source>
        <dbReference type="PROSITE-ProRule" id="PRU00175"/>
    </source>
</evidence>
<dbReference type="SMART" id="SM00184">
    <property type="entry name" value="RING"/>
    <property type="match status" value="1"/>
</dbReference>
<dbReference type="InterPro" id="IPR013083">
    <property type="entry name" value="Znf_RING/FYVE/PHD"/>
</dbReference>
<dbReference type="PROSITE" id="PS50089">
    <property type="entry name" value="ZF_RING_2"/>
    <property type="match status" value="1"/>
</dbReference>
<feature type="compositionally biased region" description="Pro residues" evidence="2">
    <location>
        <begin position="1"/>
        <end position="20"/>
    </location>
</feature>
<dbReference type="EMBL" id="MU006790">
    <property type="protein sequence ID" value="KAF2638332.1"/>
    <property type="molecule type" value="Genomic_DNA"/>
</dbReference>
<accession>A0A6A6RTI6</accession>
<reference evidence="4" key="1">
    <citation type="journal article" date="2020" name="Stud. Mycol.">
        <title>101 Dothideomycetes genomes: a test case for predicting lifestyles and emergence of pathogens.</title>
        <authorList>
            <person name="Haridas S."/>
            <person name="Albert R."/>
            <person name="Binder M."/>
            <person name="Bloem J."/>
            <person name="Labutti K."/>
            <person name="Salamov A."/>
            <person name="Andreopoulos B."/>
            <person name="Baker S."/>
            <person name="Barry K."/>
            <person name="Bills G."/>
            <person name="Bluhm B."/>
            <person name="Cannon C."/>
            <person name="Castanera R."/>
            <person name="Culley D."/>
            <person name="Daum C."/>
            <person name="Ezra D."/>
            <person name="Gonzalez J."/>
            <person name="Henrissat B."/>
            <person name="Kuo A."/>
            <person name="Liang C."/>
            <person name="Lipzen A."/>
            <person name="Lutzoni F."/>
            <person name="Magnuson J."/>
            <person name="Mondo S."/>
            <person name="Nolan M."/>
            <person name="Ohm R."/>
            <person name="Pangilinan J."/>
            <person name="Park H.-J."/>
            <person name="Ramirez L."/>
            <person name="Alfaro M."/>
            <person name="Sun H."/>
            <person name="Tritt A."/>
            <person name="Yoshinaga Y."/>
            <person name="Zwiers L.-H."/>
            <person name="Turgeon B."/>
            <person name="Goodwin S."/>
            <person name="Spatafora J."/>
            <person name="Crous P."/>
            <person name="Grigoriev I."/>
        </authorList>
    </citation>
    <scope>NUCLEOTIDE SEQUENCE</scope>
    <source>
        <strain evidence="4">CBS 473.64</strain>
    </source>
</reference>
<feature type="region of interest" description="Disordered" evidence="2">
    <location>
        <begin position="1"/>
        <end position="25"/>
    </location>
</feature>
<evidence type="ECO:0000256" key="2">
    <source>
        <dbReference type="SAM" id="MobiDB-lite"/>
    </source>
</evidence>
<feature type="domain" description="RING-type" evidence="3">
    <location>
        <begin position="198"/>
        <end position="260"/>
    </location>
</feature>
<gene>
    <name evidence="4" type="ORF">P280DRAFT_482213</name>
</gene>
<dbReference type="GO" id="GO:0008270">
    <property type="term" value="F:zinc ion binding"/>
    <property type="evidence" value="ECO:0007669"/>
    <property type="project" value="UniProtKB-KW"/>
</dbReference>
<dbReference type="Proteomes" id="UP000799753">
    <property type="component" value="Unassembled WGS sequence"/>
</dbReference>
<keyword evidence="1" id="KW-0479">Metal-binding</keyword>
<keyword evidence="1" id="KW-0863">Zinc-finger</keyword>
<dbReference type="AlphaFoldDB" id="A0A6A6RTI6"/>
<dbReference type="Gene3D" id="3.30.40.10">
    <property type="entry name" value="Zinc/RING finger domain, C3HC4 (zinc finger)"/>
    <property type="match status" value="1"/>
</dbReference>
<dbReference type="Pfam" id="PF13639">
    <property type="entry name" value="zf-RING_2"/>
    <property type="match status" value="1"/>
</dbReference>
<keyword evidence="1" id="KW-0862">Zinc</keyword>
<dbReference type="OrthoDB" id="3796845at2759"/>
<dbReference type="SUPFAM" id="SSF57850">
    <property type="entry name" value="RING/U-box"/>
    <property type="match status" value="1"/>
</dbReference>
<dbReference type="InterPro" id="IPR001841">
    <property type="entry name" value="Znf_RING"/>
</dbReference>
<name>A0A6A6RTI6_9PLEO</name>